<dbReference type="InterPro" id="IPR024550">
    <property type="entry name" value="TFIIEa/SarR/Rpc3_HTH_dom"/>
</dbReference>
<evidence type="ECO:0000256" key="2">
    <source>
        <dbReference type="ARBA" id="ARBA00023015"/>
    </source>
</evidence>
<gene>
    <name evidence="5" type="ORF">SSS_1118</name>
</gene>
<dbReference type="Pfam" id="PF02002">
    <property type="entry name" value="TFIIE_alpha"/>
    <property type="match status" value="1"/>
</dbReference>
<dbReference type="PANTHER" id="PTHR13097:SF7">
    <property type="entry name" value="GENERAL TRANSCRIPTION FACTOR IIE SUBUNIT 1"/>
    <property type="match status" value="1"/>
</dbReference>
<keyword evidence="2" id="KW-0805">Transcription regulation</keyword>
<accession>A0A834R198</accession>
<feature type="domain" description="HTH TFE/IIEalpha-type" evidence="4">
    <location>
        <begin position="7"/>
        <end position="97"/>
    </location>
</feature>
<dbReference type="SMART" id="SM00531">
    <property type="entry name" value="TFIIE"/>
    <property type="match status" value="1"/>
</dbReference>
<comment type="similarity">
    <text evidence="1">Belongs to the TFIIE alpha subunit family.</text>
</comment>
<proteinExistence type="inferred from homology"/>
<dbReference type="EnsemblMetazoa" id="SSS_1118s_mrna">
    <property type="protein sequence ID" value="KAF7487865.1"/>
    <property type="gene ID" value="SSS_1118"/>
</dbReference>
<dbReference type="PANTHER" id="PTHR13097">
    <property type="entry name" value="TRANSCRIPTION INITIATION FACTOR IIE, ALPHA SUBUNIT"/>
    <property type="match status" value="1"/>
</dbReference>
<evidence type="ECO:0000313" key="6">
    <source>
        <dbReference type="EnsemblMetazoa" id="KAF7487865.1"/>
    </source>
</evidence>
<dbReference type="OrthoDB" id="361102at2759"/>
<keyword evidence="7" id="KW-1185">Reference proteome</keyword>
<name>A0A834R198_SARSC</name>
<evidence type="ECO:0000256" key="1">
    <source>
        <dbReference type="ARBA" id="ARBA00008947"/>
    </source>
</evidence>
<dbReference type="GO" id="GO:0005673">
    <property type="term" value="C:transcription factor TFIIE complex"/>
    <property type="evidence" value="ECO:0007669"/>
    <property type="project" value="TreeGrafter"/>
</dbReference>
<dbReference type="InterPro" id="IPR039997">
    <property type="entry name" value="TFE"/>
</dbReference>
<evidence type="ECO:0000259" key="4">
    <source>
        <dbReference type="PROSITE" id="PS51344"/>
    </source>
</evidence>
<evidence type="ECO:0000256" key="3">
    <source>
        <dbReference type="ARBA" id="ARBA00023163"/>
    </source>
</evidence>
<dbReference type="Gene3D" id="3.30.40.10">
    <property type="entry name" value="Zinc/RING finger domain, C3HC4 (zinc finger)"/>
    <property type="match status" value="1"/>
</dbReference>
<dbReference type="Proteomes" id="UP000070412">
    <property type="component" value="Unassembled WGS sequence"/>
</dbReference>
<dbReference type="AlphaFoldDB" id="A0A834R198"/>
<dbReference type="InterPro" id="IPR017919">
    <property type="entry name" value="TFIIE/TFIIEa_HTH"/>
</dbReference>
<reference evidence="5" key="2">
    <citation type="submission" date="2020-01" db="EMBL/GenBank/DDBJ databases">
        <authorList>
            <person name="Korhonen P.K.K."/>
            <person name="Guangxu M.G."/>
            <person name="Wang T.W."/>
            <person name="Stroehlein A.J.S."/>
            <person name="Young N.D."/>
            <person name="Ang C.-S.A."/>
            <person name="Fernando D.W.F."/>
            <person name="Lu H.L."/>
            <person name="Taylor S.T."/>
            <person name="Ehtesham M.E.M."/>
            <person name="Najaraj S.H.N."/>
            <person name="Harsha G.H.G."/>
            <person name="Madugundu A.M."/>
            <person name="Renuse S.R."/>
            <person name="Holt D.H."/>
            <person name="Pandey A.P."/>
            <person name="Papenfuss A.P."/>
            <person name="Gasser R.B.G."/>
            <person name="Fischer K.F."/>
        </authorList>
    </citation>
    <scope>NUCLEOTIDE SEQUENCE</scope>
    <source>
        <strain evidence="5">SSS_KF_BRIS2020</strain>
    </source>
</reference>
<dbReference type="InterPro" id="IPR002853">
    <property type="entry name" value="TFIIE_asu"/>
</dbReference>
<keyword evidence="3" id="KW-0804">Transcription</keyword>
<reference evidence="6" key="3">
    <citation type="submission" date="2022-06" db="UniProtKB">
        <authorList>
            <consortium name="EnsemblMetazoa"/>
        </authorList>
    </citation>
    <scope>IDENTIFICATION</scope>
</reference>
<organism evidence="5">
    <name type="scientific">Sarcoptes scabiei</name>
    <name type="common">Itch mite</name>
    <name type="synonym">Acarus scabiei</name>
    <dbReference type="NCBI Taxonomy" id="52283"/>
    <lineage>
        <taxon>Eukaryota</taxon>
        <taxon>Metazoa</taxon>
        <taxon>Ecdysozoa</taxon>
        <taxon>Arthropoda</taxon>
        <taxon>Chelicerata</taxon>
        <taxon>Arachnida</taxon>
        <taxon>Acari</taxon>
        <taxon>Acariformes</taxon>
        <taxon>Sarcoptiformes</taxon>
        <taxon>Astigmata</taxon>
        <taxon>Psoroptidia</taxon>
        <taxon>Sarcoptoidea</taxon>
        <taxon>Sarcoptidae</taxon>
        <taxon>Sarcoptinae</taxon>
        <taxon>Sarcoptes</taxon>
    </lineage>
</organism>
<dbReference type="SUPFAM" id="SSF57783">
    <property type="entry name" value="Zinc beta-ribbon"/>
    <property type="match status" value="1"/>
</dbReference>
<dbReference type="EMBL" id="WVUK01000066">
    <property type="protein sequence ID" value="KAF7487865.1"/>
    <property type="molecule type" value="Genomic_DNA"/>
</dbReference>
<dbReference type="GO" id="GO:0006367">
    <property type="term" value="P:transcription initiation at RNA polymerase II promoter"/>
    <property type="evidence" value="ECO:0007669"/>
    <property type="project" value="InterPro"/>
</dbReference>
<evidence type="ECO:0000313" key="7">
    <source>
        <dbReference type="Proteomes" id="UP000070412"/>
    </source>
</evidence>
<dbReference type="Gene3D" id="6.10.140.1250">
    <property type="match status" value="1"/>
</dbReference>
<sequence>MEVPRPLKHLVQKVMRGFYPCEHVIVVDLLIRRVVLKEDEMIELLRFEKKQLRTTLALLKNDKLIKFKLRMETGLDGKAFRQNYYYINYKDFVNVVKYKLDHVRKKFELIDRDNTSRASFICSYCRKSFTDLEVDMLLDIATGELKCTHCGSDVAEDPNHLPKADSRKMLAKFNETMEPLYMLLKEIEDIRLTSELLDPDIDSRTEKSSNNDYDASFSSGKWSDKNKGLNPFIMNNNLNNFNVKIEDNDTSLVTNQPKKEQPIWMMESTIAGASTVDGGKSKLSNGSTNVRPLIDTIDLPTNSELSTEEAKEILEVLLLNEKPDDYRWAKICEYFGFEPSEELLNVKLEIEEIDSTFSPLNLPCVHVNGTLIPIAKINDKHIVQMKEYEKQEYIHIAQKIYMEVFDM</sequence>
<evidence type="ECO:0000313" key="5">
    <source>
        <dbReference type="EMBL" id="KAF7487865.1"/>
    </source>
</evidence>
<dbReference type="PROSITE" id="PS51344">
    <property type="entry name" value="HTH_TFE_IIE"/>
    <property type="match status" value="1"/>
</dbReference>
<dbReference type="InterPro" id="IPR013083">
    <property type="entry name" value="Znf_RING/FYVE/PHD"/>
</dbReference>
<dbReference type="InterPro" id="IPR021600">
    <property type="entry name" value="TFIIE_asu_C"/>
</dbReference>
<dbReference type="Pfam" id="PF11521">
    <property type="entry name" value="TFIIE-A_C"/>
    <property type="match status" value="1"/>
</dbReference>
<reference evidence="7" key="1">
    <citation type="journal article" date="2020" name="PLoS Negl. Trop. Dis.">
        <title>High-quality nuclear genome for Sarcoptes scabiei-A critical resource for a neglected parasite.</title>
        <authorList>
            <person name="Korhonen P.K."/>
            <person name="Gasser R.B."/>
            <person name="Ma G."/>
            <person name="Wang T."/>
            <person name="Stroehlein A.J."/>
            <person name="Young N.D."/>
            <person name="Ang C.S."/>
            <person name="Fernando D.D."/>
            <person name="Lu H.C."/>
            <person name="Taylor S."/>
            <person name="Reynolds S.L."/>
            <person name="Mofiz E."/>
            <person name="Najaraj S.H."/>
            <person name="Gowda H."/>
            <person name="Madugundu A."/>
            <person name="Renuse S."/>
            <person name="Holt D."/>
            <person name="Pandey A."/>
            <person name="Papenfuss A.T."/>
            <person name="Fischer K."/>
        </authorList>
    </citation>
    <scope>NUCLEOTIDE SEQUENCE [LARGE SCALE GENOMIC DNA]</scope>
</reference>
<protein>
    <submittedName>
        <fullName evidence="5">General transcription factor IIE subunit 1</fullName>
    </submittedName>
</protein>